<dbReference type="SUPFAM" id="SSF53098">
    <property type="entry name" value="Ribonuclease H-like"/>
    <property type="match status" value="1"/>
</dbReference>
<dbReference type="PROSITE" id="PS50879">
    <property type="entry name" value="RNASE_H_1"/>
    <property type="match status" value="1"/>
</dbReference>
<dbReference type="EMBL" id="KN821305">
    <property type="protein sequence ID" value="KIJ05038.1"/>
    <property type="molecule type" value="Genomic_DNA"/>
</dbReference>
<feature type="domain" description="RNase H type-1" evidence="1">
    <location>
        <begin position="1"/>
        <end position="96"/>
    </location>
</feature>
<reference evidence="3" key="2">
    <citation type="submission" date="2015-01" db="EMBL/GenBank/DDBJ databases">
        <title>Evolutionary Origins and Diversification of the Mycorrhizal Mutualists.</title>
        <authorList>
            <consortium name="DOE Joint Genome Institute"/>
            <consortium name="Mycorrhizal Genomics Consortium"/>
            <person name="Kohler A."/>
            <person name="Kuo A."/>
            <person name="Nagy L.G."/>
            <person name="Floudas D."/>
            <person name="Copeland A."/>
            <person name="Barry K.W."/>
            <person name="Cichocki N."/>
            <person name="Veneault-Fourrey C."/>
            <person name="LaButti K."/>
            <person name="Lindquist E.A."/>
            <person name="Lipzen A."/>
            <person name="Lundell T."/>
            <person name="Morin E."/>
            <person name="Murat C."/>
            <person name="Riley R."/>
            <person name="Ohm R."/>
            <person name="Sun H."/>
            <person name="Tunlid A."/>
            <person name="Henrissat B."/>
            <person name="Grigoriev I.V."/>
            <person name="Hibbett D.S."/>
            <person name="Martin F."/>
        </authorList>
    </citation>
    <scope>NUCLEOTIDE SEQUENCE [LARGE SCALE GENOMIC DNA]</scope>
    <source>
        <strain evidence="3">ATCC 200175</strain>
    </source>
</reference>
<evidence type="ECO:0000313" key="2">
    <source>
        <dbReference type="EMBL" id="KIJ05038.1"/>
    </source>
</evidence>
<protein>
    <recommendedName>
        <fullName evidence="1">RNase H type-1 domain-containing protein</fullName>
    </recommendedName>
</protein>
<dbReference type="HOGENOM" id="CLU_000680_30_6_1"/>
<gene>
    <name evidence="2" type="ORF">PAXINDRAFT_52474</name>
</gene>
<dbReference type="GO" id="GO:0004523">
    <property type="term" value="F:RNA-DNA hybrid ribonuclease activity"/>
    <property type="evidence" value="ECO:0007669"/>
    <property type="project" value="InterPro"/>
</dbReference>
<accession>A0A0C9T0P1</accession>
<dbReference type="OrthoDB" id="3265969at2759"/>
<proteinExistence type="predicted"/>
<dbReference type="AlphaFoldDB" id="A0A0C9T0P1"/>
<reference evidence="2 3" key="1">
    <citation type="submission" date="2014-06" db="EMBL/GenBank/DDBJ databases">
        <authorList>
            <consortium name="DOE Joint Genome Institute"/>
            <person name="Kuo A."/>
            <person name="Kohler A."/>
            <person name="Nagy L.G."/>
            <person name="Floudas D."/>
            <person name="Copeland A."/>
            <person name="Barry K.W."/>
            <person name="Cichocki N."/>
            <person name="Veneault-Fourrey C."/>
            <person name="LaButti K."/>
            <person name="Lindquist E.A."/>
            <person name="Lipzen A."/>
            <person name="Lundell T."/>
            <person name="Morin E."/>
            <person name="Murat C."/>
            <person name="Sun H."/>
            <person name="Tunlid A."/>
            <person name="Henrissat B."/>
            <person name="Grigoriev I.V."/>
            <person name="Hibbett D.S."/>
            <person name="Martin F."/>
            <person name="Nordberg H.P."/>
            <person name="Cantor M.N."/>
            <person name="Hua S.X."/>
        </authorList>
    </citation>
    <scope>NUCLEOTIDE SEQUENCE [LARGE SCALE GENOMIC DNA]</scope>
    <source>
        <strain evidence="2 3">ATCC 200175</strain>
    </source>
</reference>
<keyword evidence="3" id="KW-1185">Reference proteome</keyword>
<dbReference type="InterPro" id="IPR002156">
    <property type="entry name" value="RNaseH_domain"/>
</dbReference>
<organism evidence="2 3">
    <name type="scientific">Paxillus involutus ATCC 200175</name>
    <dbReference type="NCBI Taxonomy" id="664439"/>
    <lineage>
        <taxon>Eukaryota</taxon>
        <taxon>Fungi</taxon>
        <taxon>Dikarya</taxon>
        <taxon>Basidiomycota</taxon>
        <taxon>Agaricomycotina</taxon>
        <taxon>Agaricomycetes</taxon>
        <taxon>Agaricomycetidae</taxon>
        <taxon>Boletales</taxon>
        <taxon>Paxilineae</taxon>
        <taxon>Paxillaceae</taxon>
        <taxon>Paxillus</taxon>
    </lineage>
</organism>
<dbReference type="Gene3D" id="3.30.420.10">
    <property type="entry name" value="Ribonuclease H-like superfamily/Ribonuclease H"/>
    <property type="match status" value="1"/>
</dbReference>
<evidence type="ECO:0000259" key="1">
    <source>
        <dbReference type="PROSITE" id="PS50879"/>
    </source>
</evidence>
<dbReference type="InterPro" id="IPR012337">
    <property type="entry name" value="RNaseH-like_sf"/>
</dbReference>
<feature type="non-terminal residue" evidence="2">
    <location>
        <position position="1"/>
    </location>
</feature>
<dbReference type="GO" id="GO:0003676">
    <property type="term" value="F:nucleic acid binding"/>
    <property type="evidence" value="ECO:0007669"/>
    <property type="project" value="InterPro"/>
</dbReference>
<name>A0A0C9T0P1_PAXIN</name>
<feature type="non-terminal residue" evidence="2">
    <location>
        <position position="96"/>
    </location>
</feature>
<dbReference type="InterPro" id="IPR036397">
    <property type="entry name" value="RNaseH_sf"/>
</dbReference>
<dbReference type="Proteomes" id="UP000053647">
    <property type="component" value="Unassembled WGS sequence"/>
</dbReference>
<evidence type="ECO:0000313" key="3">
    <source>
        <dbReference type="Proteomes" id="UP000053647"/>
    </source>
</evidence>
<sequence>TVYEGELVGMILATELLKGERNVKSVSLGLDNKATIQATTVFKSGPGHYLMDIFHDNLRKALLHHELGQMRIRWTPGHIGIPGNEEADEEAREAVK</sequence>